<dbReference type="STRING" id="452652.KSE_43330"/>
<gene>
    <name evidence="3" type="ordered locus">KSE_43330</name>
</gene>
<accession>E4NF37</accession>
<keyword evidence="4" id="KW-1185">Reference proteome</keyword>
<evidence type="ECO:0000256" key="1">
    <source>
        <dbReference type="SAM" id="MobiDB-lite"/>
    </source>
</evidence>
<evidence type="ECO:0008006" key="5">
    <source>
        <dbReference type="Google" id="ProtNLM"/>
    </source>
</evidence>
<dbReference type="KEGG" id="ksk:KSE_43330"/>
<feature type="signal peptide" evidence="2">
    <location>
        <begin position="1"/>
        <end position="21"/>
    </location>
</feature>
<name>E4NF37_KITSK</name>
<protein>
    <recommendedName>
        <fullName evidence="5">Lipoprotein</fullName>
    </recommendedName>
</protein>
<dbReference type="PROSITE" id="PS51257">
    <property type="entry name" value="PROKAR_LIPOPROTEIN"/>
    <property type="match status" value="1"/>
</dbReference>
<reference evidence="3 4" key="1">
    <citation type="journal article" date="2010" name="DNA Res.">
        <title>Genome sequence of Kitasatospora setae NBRC 14216T: an evolutionary snapshot of the family Streptomycetaceae.</title>
        <authorList>
            <person name="Ichikawa N."/>
            <person name="Oguchi A."/>
            <person name="Ikeda H."/>
            <person name="Ishikawa J."/>
            <person name="Kitani S."/>
            <person name="Watanabe Y."/>
            <person name="Nakamura S."/>
            <person name="Katano Y."/>
            <person name="Kishi E."/>
            <person name="Sasagawa M."/>
            <person name="Ankai A."/>
            <person name="Fukui S."/>
            <person name="Hashimoto Y."/>
            <person name="Kamata S."/>
            <person name="Otoguro M."/>
            <person name="Tanikawa S."/>
            <person name="Nihira T."/>
            <person name="Horinouchi S."/>
            <person name="Ohnishi Y."/>
            <person name="Hayakawa M."/>
            <person name="Kuzuyama T."/>
            <person name="Arisawa A."/>
            <person name="Nomoto F."/>
            <person name="Miura H."/>
            <person name="Takahashi Y."/>
            <person name="Fujita N."/>
        </authorList>
    </citation>
    <scope>NUCLEOTIDE SEQUENCE [LARGE SCALE GENOMIC DNA]</scope>
    <source>
        <strain evidence="4">ATCC 33774 / DSM 43861 / JCM 3304 / KCC A-0304 / NBRC 14216 / KM-6054</strain>
    </source>
</reference>
<evidence type="ECO:0000313" key="3">
    <source>
        <dbReference type="EMBL" id="BAJ30117.1"/>
    </source>
</evidence>
<dbReference type="Proteomes" id="UP000007076">
    <property type="component" value="Chromosome"/>
</dbReference>
<feature type="region of interest" description="Disordered" evidence="1">
    <location>
        <begin position="159"/>
        <end position="190"/>
    </location>
</feature>
<dbReference type="AlphaFoldDB" id="E4NF37"/>
<evidence type="ECO:0000256" key="2">
    <source>
        <dbReference type="SAM" id="SignalP"/>
    </source>
</evidence>
<dbReference type="HOGENOM" id="CLU_1426269_0_0_11"/>
<dbReference type="EMBL" id="AP010968">
    <property type="protein sequence ID" value="BAJ30117.1"/>
    <property type="molecule type" value="Genomic_DNA"/>
</dbReference>
<dbReference type="RefSeq" id="WP_014137417.1">
    <property type="nucleotide sequence ID" value="NC_016109.1"/>
</dbReference>
<proteinExistence type="predicted"/>
<dbReference type="PATRIC" id="fig|452652.3.peg.4316"/>
<evidence type="ECO:0000313" key="4">
    <source>
        <dbReference type="Proteomes" id="UP000007076"/>
    </source>
</evidence>
<feature type="chain" id="PRO_5039704525" description="Lipoprotein" evidence="2">
    <location>
        <begin position="22"/>
        <end position="190"/>
    </location>
</feature>
<sequence length="190" mass="20490">MRTRTPFAAFATVLLAVTLTAGCSGSEDLGPLGDPTAAQQRIDSLIAGTAKAITPAVTLTPYVGFTYAEERNVVGNNTGYAEVEREDSLEERIAEGKKDALLDQVEKDWTAQGCTVDTKEPDDRRKYTAATCPDKAHVMVDAEGSAVVIRAWVSKTKFRSGGNPFPDTQTPLPLASHHPAGQQDHSYWSH</sequence>
<keyword evidence="2" id="KW-0732">Signal</keyword>
<organism evidence="3 4">
    <name type="scientific">Kitasatospora setae (strain ATCC 33774 / DSM 43861 / JCM 3304 / KCC A-0304 / NBRC 14216 / KM-6054)</name>
    <name type="common">Streptomyces setae</name>
    <dbReference type="NCBI Taxonomy" id="452652"/>
    <lineage>
        <taxon>Bacteria</taxon>
        <taxon>Bacillati</taxon>
        <taxon>Actinomycetota</taxon>
        <taxon>Actinomycetes</taxon>
        <taxon>Kitasatosporales</taxon>
        <taxon>Streptomycetaceae</taxon>
        <taxon>Kitasatospora</taxon>
    </lineage>
</organism>